<dbReference type="SMART" id="SM00086">
    <property type="entry name" value="PAC"/>
    <property type="match status" value="1"/>
</dbReference>
<name>A0A0P9D038_9CHLR</name>
<dbReference type="InterPro" id="IPR000700">
    <property type="entry name" value="PAS-assoc_C"/>
</dbReference>
<accession>A0A0P9D038</accession>
<dbReference type="InterPro" id="IPR035965">
    <property type="entry name" value="PAS-like_dom_sf"/>
</dbReference>
<dbReference type="Gene3D" id="3.30.450.20">
    <property type="entry name" value="PAS domain"/>
    <property type="match status" value="1"/>
</dbReference>
<dbReference type="AlphaFoldDB" id="A0A0P9D038"/>
<dbReference type="Proteomes" id="UP000050509">
    <property type="component" value="Unassembled WGS sequence"/>
</dbReference>
<evidence type="ECO:0000259" key="1">
    <source>
        <dbReference type="PROSITE" id="PS50113"/>
    </source>
</evidence>
<gene>
    <name evidence="2" type="ORF">SE17_36345</name>
</gene>
<dbReference type="EMBL" id="LJCR01002419">
    <property type="protein sequence ID" value="KPV48759.1"/>
    <property type="molecule type" value="Genomic_DNA"/>
</dbReference>
<dbReference type="InterPro" id="IPR001610">
    <property type="entry name" value="PAC"/>
</dbReference>
<dbReference type="Gene3D" id="2.10.70.100">
    <property type="match status" value="1"/>
</dbReference>
<comment type="caution">
    <text evidence="2">The sequence shown here is derived from an EMBL/GenBank/DDBJ whole genome shotgun (WGS) entry which is preliminary data.</text>
</comment>
<dbReference type="Pfam" id="PF08447">
    <property type="entry name" value="PAS_3"/>
    <property type="match status" value="1"/>
</dbReference>
<keyword evidence="3" id="KW-1185">Reference proteome</keyword>
<dbReference type="InterPro" id="IPR000014">
    <property type="entry name" value="PAS"/>
</dbReference>
<evidence type="ECO:0000313" key="2">
    <source>
        <dbReference type="EMBL" id="KPV48759.1"/>
    </source>
</evidence>
<dbReference type="InterPro" id="IPR013655">
    <property type="entry name" value="PAS_fold_3"/>
</dbReference>
<dbReference type="SUPFAM" id="SSF55785">
    <property type="entry name" value="PYP-like sensor domain (PAS domain)"/>
    <property type="match status" value="1"/>
</dbReference>
<proteinExistence type="predicted"/>
<reference evidence="2 3" key="1">
    <citation type="submission" date="2015-09" db="EMBL/GenBank/DDBJ databases">
        <title>Draft genome sequence of Kouleothrix aurantiaca JCM 19913.</title>
        <authorList>
            <person name="Hemp J."/>
        </authorList>
    </citation>
    <scope>NUCLEOTIDE SEQUENCE [LARGE SCALE GENOMIC DNA]</scope>
    <source>
        <strain evidence="2 3">COM-B</strain>
    </source>
</reference>
<protein>
    <recommendedName>
        <fullName evidence="1">PAC domain-containing protein</fullName>
    </recommendedName>
</protein>
<dbReference type="CDD" id="cd00130">
    <property type="entry name" value="PAS"/>
    <property type="match status" value="1"/>
</dbReference>
<dbReference type="PROSITE" id="PS50113">
    <property type="entry name" value="PAC"/>
    <property type="match status" value="1"/>
</dbReference>
<sequence length="142" mass="15282">MQHPGHRTTPDGLFDYATFILGRPSIAPFEIDLHSGAVACTAQLSALFAYPAEHALTLEDCLARCHPGDRATLAEAPAASSQGARFDRTFRIVRPGSDTRWLRAIGEIVFDGQGQAIRAHGVAADITEHREADLALQHDAAP</sequence>
<organism evidence="2 3">
    <name type="scientific">Kouleothrix aurantiaca</name>
    <dbReference type="NCBI Taxonomy" id="186479"/>
    <lineage>
        <taxon>Bacteria</taxon>
        <taxon>Bacillati</taxon>
        <taxon>Chloroflexota</taxon>
        <taxon>Chloroflexia</taxon>
        <taxon>Chloroflexales</taxon>
        <taxon>Roseiflexineae</taxon>
        <taxon>Roseiflexaceae</taxon>
        <taxon>Kouleothrix</taxon>
    </lineage>
</organism>
<feature type="non-terminal residue" evidence="2">
    <location>
        <position position="142"/>
    </location>
</feature>
<evidence type="ECO:0000313" key="3">
    <source>
        <dbReference type="Proteomes" id="UP000050509"/>
    </source>
</evidence>
<feature type="domain" description="PAC" evidence="1">
    <location>
        <begin position="86"/>
        <end position="138"/>
    </location>
</feature>